<reference evidence="3" key="1">
    <citation type="submission" date="2021-11" db="EMBL/GenBank/DDBJ databases">
        <title>Streptomyces corallinus and Kineosporia corallina sp. nov., two new coral-derived marine actinobacteria.</title>
        <authorList>
            <person name="Buangrab K."/>
            <person name="Sutthacheep M."/>
            <person name="Yeemin T."/>
            <person name="Harunari E."/>
            <person name="Igarashi Y."/>
            <person name="Sripreechasak P."/>
            <person name="Kanchanasin P."/>
            <person name="Tanasupawat S."/>
            <person name="Phongsopitanun W."/>
        </authorList>
    </citation>
    <scope>NUCLEOTIDE SEQUENCE</scope>
    <source>
        <strain evidence="3">JCM 31032</strain>
    </source>
</reference>
<dbReference type="AlphaFoldDB" id="A0A9X1NEQ4"/>
<evidence type="ECO:0000313" key="3">
    <source>
        <dbReference type="EMBL" id="MCD5313627.1"/>
    </source>
</evidence>
<comment type="caution">
    <text evidence="3">The sequence shown here is derived from an EMBL/GenBank/DDBJ whole genome shotgun (WGS) entry which is preliminary data.</text>
</comment>
<sequence>MTSPGEGSPLKVASLNLSSGRSSRGTDAGPQALAEAVRTLDVDVLACQEVDFAQPRSGLVDQTAEIARAMQTPYARFAPTVLGTPGEPGWEPALPAEGSHPVPNSEYVPFSTDALPRYGVCLVSRLEVKQWHELRLAPSPGRFPMPVPGRMIWLRDEPRVALAAVLTNGVSVVCTHLSFVPGVNLRQLRRIRRWLNKLRLPGPVLMLGDLNMPPLPVQQATGWTPLVSGATFPALRPGVQLDHVLGVGLPPGISARGELVSDLPVGDHRAVRVHLDLRPR</sequence>
<organism evidence="3 4">
    <name type="scientific">Kineosporia babensis</name>
    <dbReference type="NCBI Taxonomy" id="499548"/>
    <lineage>
        <taxon>Bacteria</taxon>
        <taxon>Bacillati</taxon>
        <taxon>Actinomycetota</taxon>
        <taxon>Actinomycetes</taxon>
        <taxon>Kineosporiales</taxon>
        <taxon>Kineosporiaceae</taxon>
        <taxon>Kineosporia</taxon>
    </lineage>
</organism>
<name>A0A9X1NEQ4_9ACTN</name>
<dbReference type="InterPro" id="IPR051916">
    <property type="entry name" value="GPI-anchor_lipid_remodeler"/>
</dbReference>
<dbReference type="Pfam" id="PF03372">
    <property type="entry name" value="Exo_endo_phos"/>
    <property type="match status" value="1"/>
</dbReference>
<feature type="domain" description="Endonuclease/exonuclease/phosphatase" evidence="2">
    <location>
        <begin position="13"/>
        <end position="248"/>
    </location>
</feature>
<dbReference type="GO" id="GO:0016020">
    <property type="term" value="C:membrane"/>
    <property type="evidence" value="ECO:0007669"/>
    <property type="project" value="GOC"/>
</dbReference>
<evidence type="ECO:0000256" key="1">
    <source>
        <dbReference type="SAM" id="MobiDB-lite"/>
    </source>
</evidence>
<dbReference type="Gene3D" id="3.60.10.10">
    <property type="entry name" value="Endonuclease/exonuclease/phosphatase"/>
    <property type="match status" value="1"/>
</dbReference>
<dbReference type="RefSeq" id="WP_231445000.1">
    <property type="nucleotide sequence ID" value="NZ_JAJOMB010000012.1"/>
</dbReference>
<dbReference type="PANTHER" id="PTHR14859">
    <property type="entry name" value="CALCOFLUOR WHITE HYPERSENSITIVE PROTEIN PRECURSOR"/>
    <property type="match status" value="1"/>
</dbReference>
<accession>A0A9X1NEQ4</accession>
<gene>
    <name evidence="3" type="ORF">LR394_22205</name>
</gene>
<dbReference type="GO" id="GO:0003824">
    <property type="term" value="F:catalytic activity"/>
    <property type="evidence" value="ECO:0007669"/>
    <property type="project" value="InterPro"/>
</dbReference>
<feature type="compositionally biased region" description="Low complexity" evidence="1">
    <location>
        <begin position="14"/>
        <end position="25"/>
    </location>
</feature>
<feature type="region of interest" description="Disordered" evidence="1">
    <location>
        <begin position="1"/>
        <end position="30"/>
    </location>
</feature>
<dbReference type="EMBL" id="JAJOMB010000012">
    <property type="protein sequence ID" value="MCD5313627.1"/>
    <property type="molecule type" value="Genomic_DNA"/>
</dbReference>
<proteinExistence type="predicted"/>
<dbReference type="GO" id="GO:0006506">
    <property type="term" value="P:GPI anchor biosynthetic process"/>
    <property type="evidence" value="ECO:0007669"/>
    <property type="project" value="TreeGrafter"/>
</dbReference>
<evidence type="ECO:0000313" key="4">
    <source>
        <dbReference type="Proteomes" id="UP001138997"/>
    </source>
</evidence>
<dbReference type="SUPFAM" id="SSF56219">
    <property type="entry name" value="DNase I-like"/>
    <property type="match status" value="1"/>
</dbReference>
<dbReference type="Proteomes" id="UP001138997">
    <property type="component" value="Unassembled WGS sequence"/>
</dbReference>
<evidence type="ECO:0000259" key="2">
    <source>
        <dbReference type="Pfam" id="PF03372"/>
    </source>
</evidence>
<dbReference type="InterPro" id="IPR036691">
    <property type="entry name" value="Endo/exonu/phosph_ase_sf"/>
</dbReference>
<keyword evidence="4" id="KW-1185">Reference proteome</keyword>
<protein>
    <recommendedName>
        <fullName evidence="2">Endonuclease/exonuclease/phosphatase domain-containing protein</fullName>
    </recommendedName>
</protein>
<dbReference type="InterPro" id="IPR005135">
    <property type="entry name" value="Endo/exonuclease/phosphatase"/>
</dbReference>
<dbReference type="PANTHER" id="PTHR14859:SF15">
    <property type="entry name" value="ENDONUCLEASE_EXONUCLEASE_PHOSPHATASE DOMAIN-CONTAINING PROTEIN"/>
    <property type="match status" value="1"/>
</dbReference>